<dbReference type="InterPro" id="IPR000504">
    <property type="entry name" value="RRM_dom"/>
</dbReference>
<dbReference type="SUPFAM" id="SSF54928">
    <property type="entry name" value="RNA-binding domain, RBD"/>
    <property type="match status" value="1"/>
</dbReference>
<evidence type="ECO:0000259" key="3">
    <source>
        <dbReference type="PROSITE" id="PS50102"/>
    </source>
</evidence>
<dbReference type="SMART" id="SM00360">
    <property type="entry name" value="RRM"/>
    <property type="match status" value="1"/>
</dbReference>
<keyword evidence="1 2" id="KW-0694">RNA-binding</keyword>
<reference evidence="5" key="1">
    <citation type="journal article" date="2018" name="Nat. Microbiol.">
        <title>Leveraging single-cell genomics to expand the fungal tree of life.</title>
        <authorList>
            <person name="Ahrendt S.R."/>
            <person name="Quandt C.A."/>
            <person name="Ciobanu D."/>
            <person name="Clum A."/>
            <person name="Salamov A."/>
            <person name="Andreopoulos B."/>
            <person name="Cheng J.F."/>
            <person name="Woyke T."/>
            <person name="Pelin A."/>
            <person name="Henrissat B."/>
            <person name="Reynolds N.K."/>
            <person name="Benny G.L."/>
            <person name="Smith M.E."/>
            <person name="James T.Y."/>
            <person name="Grigoriev I.V."/>
        </authorList>
    </citation>
    <scope>NUCLEOTIDE SEQUENCE [LARGE SCALE GENOMIC DNA]</scope>
    <source>
        <strain evidence="5">RSA 468</strain>
    </source>
</reference>
<dbReference type="Gene3D" id="3.30.70.330">
    <property type="match status" value="2"/>
</dbReference>
<dbReference type="InterPro" id="IPR012677">
    <property type="entry name" value="Nucleotide-bd_a/b_plait_sf"/>
</dbReference>
<organism evidence="4 5">
    <name type="scientific">Dimargaris cristalligena</name>
    <dbReference type="NCBI Taxonomy" id="215637"/>
    <lineage>
        <taxon>Eukaryota</taxon>
        <taxon>Fungi</taxon>
        <taxon>Fungi incertae sedis</taxon>
        <taxon>Zoopagomycota</taxon>
        <taxon>Kickxellomycotina</taxon>
        <taxon>Dimargaritomycetes</taxon>
        <taxon>Dimargaritales</taxon>
        <taxon>Dimargaritaceae</taxon>
        <taxon>Dimargaris</taxon>
    </lineage>
</organism>
<dbReference type="PROSITE" id="PS50102">
    <property type="entry name" value="RRM"/>
    <property type="match status" value="1"/>
</dbReference>
<proteinExistence type="predicted"/>
<evidence type="ECO:0000256" key="1">
    <source>
        <dbReference type="ARBA" id="ARBA00022884"/>
    </source>
</evidence>
<dbReference type="Proteomes" id="UP000268162">
    <property type="component" value="Unassembled WGS sequence"/>
</dbReference>
<dbReference type="InterPro" id="IPR035979">
    <property type="entry name" value="RBD_domain_sf"/>
</dbReference>
<evidence type="ECO:0000313" key="5">
    <source>
        <dbReference type="Proteomes" id="UP000268162"/>
    </source>
</evidence>
<dbReference type="AlphaFoldDB" id="A0A4P9ZWF2"/>
<dbReference type="GO" id="GO:0003723">
    <property type="term" value="F:RNA binding"/>
    <property type="evidence" value="ECO:0007669"/>
    <property type="project" value="UniProtKB-UniRule"/>
</dbReference>
<evidence type="ECO:0000256" key="2">
    <source>
        <dbReference type="PROSITE-ProRule" id="PRU00176"/>
    </source>
</evidence>
<dbReference type="PANTHER" id="PTHR10501">
    <property type="entry name" value="U1 SMALL NUCLEAR RIBONUCLEOPROTEIN A/U2 SMALL NUCLEAR RIBONUCLEOPROTEIN B"/>
    <property type="match status" value="1"/>
</dbReference>
<dbReference type="Pfam" id="PF00076">
    <property type="entry name" value="RRM_1"/>
    <property type="match status" value="1"/>
</dbReference>
<gene>
    <name evidence="4" type="ORF">BJ085DRAFT_13386</name>
</gene>
<dbReference type="EMBL" id="ML002559">
    <property type="protein sequence ID" value="RKP37010.1"/>
    <property type="molecule type" value="Genomic_DNA"/>
</dbReference>
<accession>A0A4P9ZWF2</accession>
<name>A0A4P9ZWF2_9FUNG</name>
<protein>
    <recommendedName>
        <fullName evidence="3">RRM domain-containing protein</fullName>
    </recommendedName>
</protein>
<feature type="domain" description="RRM" evidence="3">
    <location>
        <begin position="133"/>
        <end position="211"/>
    </location>
</feature>
<keyword evidence="5" id="KW-1185">Reference proteome</keyword>
<evidence type="ECO:0000313" key="4">
    <source>
        <dbReference type="EMBL" id="RKP37010.1"/>
    </source>
</evidence>
<dbReference type="STRING" id="215637.A0A4P9ZWF2"/>
<sequence length="287" mass="30429">MQEREFQNMFTFYPDFEAATLKIPMSGSTSDGEEPAASSAVRKQIIGFAKFRTRAAAQEARNILTGRKVDAEKNCILKAEMAKKNLHTKRGLASNGAGVASSAGFPASSSVPNGFAIPLTRSVNSNDQNPPCNTLYVGNLPMNTAEEELRGLFTQALGYKRLCFRPKPNAGPICFVEFEDVAYATQAMRELDGHPISSSTNGGIRLSFSKNPLGVRQATPTNTTSLNMMGSLPVLGGSYPLNLAALKAASHTPPPSASSLFGSSLGSRHAPGLDHSLGLEPTSAAIH</sequence>